<dbReference type="OrthoDB" id="10031169at2759"/>
<keyword evidence="3" id="KW-1185">Reference proteome</keyword>
<accession>A0A8J5VL19</accession>
<evidence type="ECO:0000313" key="3">
    <source>
        <dbReference type="Proteomes" id="UP000729402"/>
    </source>
</evidence>
<reference evidence="2" key="2">
    <citation type="submission" date="2021-02" db="EMBL/GenBank/DDBJ databases">
        <authorList>
            <person name="Kimball J.A."/>
            <person name="Haas M.W."/>
            <person name="Macchietto M."/>
            <person name="Kono T."/>
            <person name="Duquette J."/>
            <person name="Shao M."/>
        </authorList>
    </citation>
    <scope>NUCLEOTIDE SEQUENCE</scope>
    <source>
        <tissue evidence="2">Fresh leaf tissue</tissue>
    </source>
</reference>
<reference evidence="2" key="1">
    <citation type="journal article" date="2021" name="bioRxiv">
        <title>Whole Genome Assembly and Annotation of Northern Wild Rice, Zizania palustris L., Supports a Whole Genome Duplication in the Zizania Genus.</title>
        <authorList>
            <person name="Haas M."/>
            <person name="Kono T."/>
            <person name="Macchietto M."/>
            <person name="Millas R."/>
            <person name="McGilp L."/>
            <person name="Shao M."/>
            <person name="Duquette J."/>
            <person name="Hirsch C.N."/>
            <person name="Kimball J."/>
        </authorList>
    </citation>
    <scope>NUCLEOTIDE SEQUENCE</scope>
    <source>
        <tissue evidence="2">Fresh leaf tissue</tissue>
    </source>
</reference>
<organism evidence="2 3">
    <name type="scientific">Zizania palustris</name>
    <name type="common">Northern wild rice</name>
    <dbReference type="NCBI Taxonomy" id="103762"/>
    <lineage>
        <taxon>Eukaryota</taxon>
        <taxon>Viridiplantae</taxon>
        <taxon>Streptophyta</taxon>
        <taxon>Embryophyta</taxon>
        <taxon>Tracheophyta</taxon>
        <taxon>Spermatophyta</taxon>
        <taxon>Magnoliopsida</taxon>
        <taxon>Liliopsida</taxon>
        <taxon>Poales</taxon>
        <taxon>Poaceae</taxon>
        <taxon>BOP clade</taxon>
        <taxon>Oryzoideae</taxon>
        <taxon>Oryzeae</taxon>
        <taxon>Zizaniinae</taxon>
        <taxon>Zizania</taxon>
    </lineage>
</organism>
<dbReference type="InterPro" id="IPR012779">
    <property type="entry name" value="Peptidase_M1_pepN"/>
</dbReference>
<sequence length="109" mass="12858">MRHTFIFQEEEEFIFHNIPEKPMSSLLREYSAPVHHESDFTESDLFFLLANDSDEFNRWEAGQVLARKLMLSLVADFQQQKTLALNPKFVDGLRTILRNTSLDKGRLWI</sequence>
<evidence type="ECO:0000259" key="1">
    <source>
        <dbReference type="Pfam" id="PF17432"/>
    </source>
</evidence>
<gene>
    <name evidence="2" type="ORF">GUJ93_ZPchr0008g11694</name>
</gene>
<proteinExistence type="predicted"/>
<dbReference type="GO" id="GO:0008270">
    <property type="term" value="F:zinc ion binding"/>
    <property type="evidence" value="ECO:0007669"/>
    <property type="project" value="InterPro"/>
</dbReference>
<dbReference type="GO" id="GO:0009507">
    <property type="term" value="C:chloroplast"/>
    <property type="evidence" value="ECO:0007669"/>
    <property type="project" value="TreeGrafter"/>
</dbReference>
<dbReference type="EMBL" id="JAAALK010000290">
    <property type="protein sequence ID" value="KAG8048349.1"/>
    <property type="molecule type" value="Genomic_DNA"/>
</dbReference>
<dbReference type="Proteomes" id="UP000729402">
    <property type="component" value="Unassembled WGS sequence"/>
</dbReference>
<dbReference type="PANTHER" id="PTHR46322">
    <property type="entry name" value="PUROMYCIN-SENSITIVE AMINOPEPTIDASE"/>
    <property type="match status" value="1"/>
</dbReference>
<name>A0A8J5VL19_ZIZPA</name>
<protein>
    <recommendedName>
        <fullName evidence="1">Peptidase M1 alanyl aminopeptidase C-terminal domain-containing protein</fullName>
    </recommendedName>
</protein>
<dbReference type="AlphaFoldDB" id="A0A8J5VL19"/>
<dbReference type="InterPro" id="IPR024601">
    <property type="entry name" value="Peptidase_M1_pepN_C"/>
</dbReference>
<evidence type="ECO:0000313" key="2">
    <source>
        <dbReference type="EMBL" id="KAG8048349.1"/>
    </source>
</evidence>
<dbReference type="PANTHER" id="PTHR46322:SF1">
    <property type="entry name" value="PUROMYCIN-SENSITIVE AMINOPEPTIDASE"/>
    <property type="match status" value="1"/>
</dbReference>
<dbReference type="Pfam" id="PF17432">
    <property type="entry name" value="DUF3458_C"/>
    <property type="match status" value="1"/>
</dbReference>
<comment type="caution">
    <text evidence="2">The sequence shown here is derived from an EMBL/GenBank/DDBJ whole genome shotgun (WGS) entry which is preliminary data.</text>
</comment>
<feature type="domain" description="Peptidase M1 alanyl aminopeptidase C-terminal" evidence="1">
    <location>
        <begin position="43"/>
        <end position="104"/>
    </location>
</feature>